<name>A0A517YWE6_9BACT</name>
<reference evidence="1 2" key="1">
    <citation type="submission" date="2019-02" db="EMBL/GenBank/DDBJ databases">
        <title>Deep-cultivation of Planctomycetes and their phenomic and genomic characterization uncovers novel biology.</title>
        <authorList>
            <person name="Wiegand S."/>
            <person name="Jogler M."/>
            <person name="Boedeker C."/>
            <person name="Pinto D."/>
            <person name="Vollmers J."/>
            <person name="Rivas-Marin E."/>
            <person name="Kohn T."/>
            <person name="Peeters S.H."/>
            <person name="Heuer A."/>
            <person name="Rast P."/>
            <person name="Oberbeckmann S."/>
            <person name="Bunk B."/>
            <person name="Jeske O."/>
            <person name="Meyerdierks A."/>
            <person name="Storesund J.E."/>
            <person name="Kallscheuer N."/>
            <person name="Luecker S."/>
            <person name="Lage O.M."/>
            <person name="Pohl T."/>
            <person name="Merkel B.J."/>
            <person name="Hornburger P."/>
            <person name="Mueller R.-W."/>
            <person name="Bruemmer F."/>
            <person name="Labrenz M."/>
            <person name="Spormann A.M."/>
            <person name="Op den Camp H."/>
            <person name="Overmann J."/>
            <person name="Amann R."/>
            <person name="Jetten M.S.M."/>
            <person name="Mascher T."/>
            <person name="Medema M.H."/>
            <person name="Devos D.P."/>
            <person name="Kaster A.-K."/>
            <person name="Ovreas L."/>
            <person name="Rohde M."/>
            <person name="Galperin M.Y."/>
            <person name="Jogler C."/>
        </authorList>
    </citation>
    <scope>NUCLEOTIDE SEQUENCE [LARGE SCALE GENOMIC DNA]</scope>
    <source>
        <strain evidence="1 2">KS4</strain>
    </source>
</reference>
<organism evidence="1 2">
    <name type="scientific">Poriferisphaera corsica</name>
    <dbReference type="NCBI Taxonomy" id="2528020"/>
    <lineage>
        <taxon>Bacteria</taxon>
        <taxon>Pseudomonadati</taxon>
        <taxon>Planctomycetota</taxon>
        <taxon>Phycisphaerae</taxon>
        <taxon>Phycisphaerales</taxon>
        <taxon>Phycisphaeraceae</taxon>
        <taxon>Poriferisphaera</taxon>
    </lineage>
</organism>
<accession>A0A517YWE6</accession>
<protein>
    <submittedName>
        <fullName evidence="1">Uncharacterized protein</fullName>
    </submittedName>
</protein>
<keyword evidence="2" id="KW-1185">Reference proteome</keyword>
<dbReference type="KEGG" id="pcor:KS4_26310"/>
<evidence type="ECO:0000313" key="1">
    <source>
        <dbReference type="EMBL" id="QDU34561.1"/>
    </source>
</evidence>
<dbReference type="AlphaFoldDB" id="A0A517YWE6"/>
<dbReference type="OrthoDB" id="8239791at2"/>
<evidence type="ECO:0000313" key="2">
    <source>
        <dbReference type="Proteomes" id="UP000317369"/>
    </source>
</evidence>
<gene>
    <name evidence="1" type="ORF">KS4_26310</name>
</gene>
<sequence>MNISKLKRLLKQHCISPKAYALEKPDVWFEGYYLEENTDCWIIYYIERGEKDQRNSFDQECDACECFLEELLSDPTTRIKTARKRGVEEK</sequence>
<proteinExistence type="predicted"/>
<dbReference type="RefSeq" id="WP_145078569.1">
    <property type="nucleotide sequence ID" value="NZ_CP036425.1"/>
</dbReference>
<dbReference type="EMBL" id="CP036425">
    <property type="protein sequence ID" value="QDU34561.1"/>
    <property type="molecule type" value="Genomic_DNA"/>
</dbReference>
<dbReference type="Proteomes" id="UP000317369">
    <property type="component" value="Chromosome"/>
</dbReference>